<reference evidence="1" key="1">
    <citation type="submission" date="2022-07" db="EMBL/GenBank/DDBJ databases">
        <title>Phylogenomic reconstructions and comparative analyses of Kickxellomycotina fungi.</title>
        <authorList>
            <person name="Reynolds N.K."/>
            <person name="Stajich J.E."/>
            <person name="Barry K."/>
            <person name="Grigoriev I.V."/>
            <person name="Crous P."/>
            <person name="Smith M.E."/>
        </authorList>
    </citation>
    <scope>NUCLEOTIDE SEQUENCE</scope>
    <source>
        <strain evidence="1">Benny 63K</strain>
    </source>
</reference>
<protein>
    <submittedName>
        <fullName evidence="1">Uncharacterized protein</fullName>
    </submittedName>
</protein>
<name>A0ACC1IWV9_9FUNG</name>
<comment type="caution">
    <text evidence="1">The sequence shown here is derived from an EMBL/GenBank/DDBJ whole genome shotgun (WGS) entry which is preliminary data.</text>
</comment>
<gene>
    <name evidence="1" type="ORF">LPJ66_000084</name>
</gene>
<evidence type="ECO:0000313" key="1">
    <source>
        <dbReference type="EMBL" id="KAJ1902324.1"/>
    </source>
</evidence>
<organism evidence="1 2">
    <name type="scientific">Kickxella alabastrina</name>
    <dbReference type="NCBI Taxonomy" id="61397"/>
    <lineage>
        <taxon>Eukaryota</taxon>
        <taxon>Fungi</taxon>
        <taxon>Fungi incertae sedis</taxon>
        <taxon>Zoopagomycota</taxon>
        <taxon>Kickxellomycotina</taxon>
        <taxon>Kickxellomycetes</taxon>
        <taxon>Kickxellales</taxon>
        <taxon>Kickxellaceae</taxon>
        <taxon>Kickxella</taxon>
    </lineage>
</organism>
<accession>A0ACC1IWV9</accession>
<dbReference type="EMBL" id="JANBPG010000002">
    <property type="protein sequence ID" value="KAJ1902324.1"/>
    <property type="molecule type" value="Genomic_DNA"/>
</dbReference>
<dbReference type="Proteomes" id="UP001150581">
    <property type="component" value="Unassembled WGS sequence"/>
</dbReference>
<keyword evidence="2" id="KW-1185">Reference proteome</keyword>
<proteinExistence type="predicted"/>
<sequence>MSSGRVLLGVTASVAGSLGHSLGMTLQKRAHLRLESQISNAKAWKDPQWQFGLALYLFSSTVPPTIALSMLPVFVTAPLAAVGLVANAVFAKYILASSFARTDALGTILVSVGSCCVAAFGAIDEPPLSLEDLLLLYKRPAYVMYFVIYSLIVATLIVSELYWRRKHSSAAASGDKDASSSMVVSDAVESRVALQSVPAALRSAWTMQHGVSEEETLLGGSCPSSPRLDSNSYASTSVSPAIESSEVVDQMYRHHFSRTNEESMLMLPNEIKMSRSEQVARYISGFLSAVISGLICSQTLLLAKSGIGLLVLTFQGHMQFNDPLALAIVIGLIVTALANLYYIQHALRLCSTLTVVPLCYCSSSLSALISSLVYFNQMRLLSHTQVAMISVGVVLLASGVALLSSKADCEDGPLQLPDEPTE</sequence>
<evidence type="ECO:0000313" key="2">
    <source>
        <dbReference type="Proteomes" id="UP001150581"/>
    </source>
</evidence>